<feature type="transmembrane region" description="Helical" evidence="3">
    <location>
        <begin position="524"/>
        <end position="548"/>
    </location>
</feature>
<dbReference type="STRING" id="349215.A11S_1936"/>
<dbReference type="PATRIC" id="fig|349215.9.peg.1880"/>
<evidence type="ECO:0000256" key="3">
    <source>
        <dbReference type="SAM" id="Phobius"/>
    </source>
</evidence>
<keyword evidence="3" id="KW-1133">Transmembrane helix</keyword>
<feature type="transmembrane region" description="Helical" evidence="3">
    <location>
        <begin position="588"/>
        <end position="609"/>
    </location>
</feature>
<feature type="region of interest" description="Disordered" evidence="2">
    <location>
        <begin position="377"/>
        <end position="402"/>
    </location>
</feature>
<dbReference type="RefSeq" id="WP_015468264.1">
    <property type="nucleotide sequence ID" value="NC_020812.1"/>
</dbReference>
<reference evidence="4 5" key="1">
    <citation type="journal article" date="2013" name="ISME J.">
        <title>By their genes ye shall know them: genomic signatures of predatory bacteria.</title>
        <authorList>
            <person name="Pasternak Z."/>
            <person name="Pietrokovski S."/>
            <person name="Rotem O."/>
            <person name="Gophna U."/>
            <person name="Lurie-Weinberger M.N."/>
            <person name="Jurkevitch E."/>
        </authorList>
    </citation>
    <scope>NUCLEOTIDE SEQUENCE [LARGE SCALE GENOMIC DNA]</scope>
    <source>
        <strain evidence="4">EPB</strain>
    </source>
</reference>
<protein>
    <submittedName>
        <fullName evidence="4">Uncharacterized protein</fullName>
    </submittedName>
</protein>
<evidence type="ECO:0000313" key="4">
    <source>
        <dbReference type="EMBL" id="AGH98737.1"/>
    </source>
</evidence>
<feature type="transmembrane region" description="Helical" evidence="3">
    <location>
        <begin position="554"/>
        <end position="576"/>
    </location>
</feature>
<gene>
    <name evidence="4" type="ORF">A11S_1936</name>
</gene>
<dbReference type="KEGG" id="man:A11S_1936"/>
<feature type="coiled-coil region" evidence="1">
    <location>
        <begin position="463"/>
        <end position="497"/>
    </location>
</feature>
<sequence length="671" mass="74381">MSDQEETGPQNDPDKIEKLYTRLGKIMARLRDDSSDEELLVSLRHTLSYMRKINELEESILVPGDHYEPLSFERIYTLASSGGSSSQLQELAEANASFAEVNQLLTETIQNLTYRLDAMKRQSADEIIGRKDGAFNLRTDIKSVISDISALIVRMEKTLPTSMAGQNGASDGAGLRLDEQFLNELSGNRDIGADLLRLAPDRLSWSGALLRKAGLAYDYKDVSALRQLLVIVLKANRKLADLNENILPNVQEQINLVRENLALVELYAGHDERQSPQYQEALEHIERLESALDQRETLQGSIDDMQVKLDNMLAQQKSLKMTLDSLHAEIFSLREQRHELKHDMVQRACDILTGKADQKVRPDPVRETSGRHFWQDIVPGKKASRQNDNGDGYSDQARAEEPQLSAEQLALKAKEREILRLRSDMARLKQDHENEVAGLKAVHRTEMAAVFCQAAETESGRLAQRLESEVVALRQVALQMDDELQKSRQDNAALETRVETWVCAQPALEAQIEKWKKRYAIKSAFIAAACGVTAVAGYGAGAAIMGAMSHGTMMAWYFGLAAGVSGLGGFIGARVSDVTRSLKQCAKISVGFSCAGALVAAVGTGPIVFDSLYHEIENERNLRSEKQKIFESCSAAPCQFQKKDDGTYDIIRPASSAVNKKPVSIAMMQGR</sequence>
<dbReference type="Proteomes" id="UP000011932">
    <property type="component" value="Chromosome"/>
</dbReference>
<keyword evidence="1" id="KW-0175">Coiled coil</keyword>
<evidence type="ECO:0000256" key="1">
    <source>
        <dbReference type="SAM" id="Coils"/>
    </source>
</evidence>
<evidence type="ECO:0000313" key="5">
    <source>
        <dbReference type="Proteomes" id="UP000011932"/>
    </source>
</evidence>
<keyword evidence="3" id="KW-0812">Transmembrane</keyword>
<organism evidence="4 5">
    <name type="scientific">Micavibrio aeruginosavorus EPB</name>
    <dbReference type="NCBI Taxonomy" id="349215"/>
    <lineage>
        <taxon>Bacteria</taxon>
        <taxon>Pseudomonadati</taxon>
        <taxon>Bdellovibrionota</taxon>
        <taxon>Bdellovibrionia</taxon>
        <taxon>Bdellovibrionales</taxon>
        <taxon>Pseudobdellovibrionaceae</taxon>
        <taxon>Micavibrio</taxon>
    </lineage>
</organism>
<dbReference type="OrthoDB" id="9780180at2"/>
<dbReference type="HOGENOM" id="CLU_409282_0_0_5"/>
<keyword evidence="3" id="KW-0472">Membrane</keyword>
<proteinExistence type="predicted"/>
<dbReference type="AlphaFoldDB" id="M4VH73"/>
<name>M4VH73_9BACT</name>
<dbReference type="EMBL" id="CP003538">
    <property type="protein sequence ID" value="AGH98737.1"/>
    <property type="molecule type" value="Genomic_DNA"/>
</dbReference>
<accession>M4VH73</accession>
<feature type="coiled-coil region" evidence="1">
    <location>
        <begin position="404"/>
        <end position="431"/>
    </location>
</feature>
<evidence type="ECO:0000256" key="2">
    <source>
        <dbReference type="SAM" id="MobiDB-lite"/>
    </source>
</evidence>
<feature type="coiled-coil region" evidence="1">
    <location>
        <begin position="278"/>
        <end position="343"/>
    </location>
</feature>